<evidence type="ECO:0000256" key="5">
    <source>
        <dbReference type="SAM" id="MobiDB-lite"/>
    </source>
</evidence>
<keyword evidence="6" id="KW-1133">Transmembrane helix</keyword>
<dbReference type="PANTHER" id="PTHR45832">
    <property type="entry name" value="SERINE/THREONINE-PROTEIN KINASE SAMKA-RELATED-RELATED"/>
    <property type="match status" value="1"/>
</dbReference>
<dbReference type="Pfam" id="PF00069">
    <property type="entry name" value="Pkinase"/>
    <property type="match status" value="1"/>
</dbReference>
<feature type="compositionally biased region" description="Low complexity" evidence="5">
    <location>
        <begin position="441"/>
        <end position="450"/>
    </location>
</feature>
<proteinExistence type="inferred from homology"/>
<dbReference type="EMBL" id="JACHXF010000009">
    <property type="protein sequence ID" value="MBB3096639.1"/>
    <property type="molecule type" value="Genomic_DNA"/>
</dbReference>
<gene>
    <name evidence="8" type="ORF">FHR83_004313</name>
</gene>
<dbReference type="InterPro" id="IPR000719">
    <property type="entry name" value="Prot_kinase_dom"/>
</dbReference>
<dbReference type="InterPro" id="IPR008271">
    <property type="entry name" value="Ser/Thr_kinase_AS"/>
</dbReference>
<evidence type="ECO:0000256" key="2">
    <source>
        <dbReference type="ARBA" id="ARBA00022741"/>
    </source>
</evidence>
<evidence type="ECO:0000256" key="1">
    <source>
        <dbReference type="ARBA" id="ARBA00008874"/>
    </source>
</evidence>
<dbReference type="Gene3D" id="1.10.510.10">
    <property type="entry name" value="Transferase(Phosphotransferase) domain 1"/>
    <property type="match status" value="1"/>
</dbReference>
<accession>A0A7W5FFL8</accession>
<dbReference type="PROSITE" id="PS00108">
    <property type="entry name" value="PROTEIN_KINASE_ST"/>
    <property type="match status" value="1"/>
</dbReference>
<feature type="domain" description="Protein kinase" evidence="7">
    <location>
        <begin position="36"/>
        <end position="291"/>
    </location>
</feature>
<dbReference type="GO" id="GO:0005524">
    <property type="term" value="F:ATP binding"/>
    <property type="evidence" value="ECO:0007669"/>
    <property type="project" value="UniProtKB-UniRule"/>
</dbReference>
<dbReference type="PANTHER" id="PTHR45832:SF22">
    <property type="entry name" value="SERINE_THREONINE-PROTEIN KINASE SAMKA-RELATED"/>
    <property type="match status" value="1"/>
</dbReference>
<feature type="binding site" evidence="4">
    <location>
        <position position="65"/>
    </location>
    <ligand>
        <name>ATP</name>
        <dbReference type="ChEBI" id="CHEBI:30616"/>
    </ligand>
</feature>
<dbReference type="RefSeq" id="WP_306421540.1">
    <property type="nucleotide sequence ID" value="NZ_BMPW01000013.1"/>
</dbReference>
<feature type="compositionally biased region" description="Low complexity" evidence="5">
    <location>
        <begin position="479"/>
        <end position="499"/>
    </location>
</feature>
<feature type="compositionally biased region" description="Gly residues" evidence="5">
    <location>
        <begin position="451"/>
        <end position="460"/>
    </location>
</feature>
<feature type="compositionally biased region" description="Gly residues" evidence="5">
    <location>
        <begin position="330"/>
        <end position="341"/>
    </location>
</feature>
<dbReference type="InterPro" id="IPR017441">
    <property type="entry name" value="Protein_kinase_ATP_BS"/>
</dbReference>
<comment type="caution">
    <text evidence="8">The sequence shown here is derived from an EMBL/GenBank/DDBJ whole genome shotgun (WGS) entry which is preliminary data.</text>
</comment>
<dbReference type="CDD" id="cd14014">
    <property type="entry name" value="STKc_PknB_like"/>
    <property type="match status" value="1"/>
</dbReference>
<keyword evidence="9" id="KW-1185">Reference proteome</keyword>
<feature type="compositionally biased region" description="Low complexity" evidence="5">
    <location>
        <begin position="374"/>
        <end position="408"/>
    </location>
</feature>
<evidence type="ECO:0000256" key="3">
    <source>
        <dbReference type="ARBA" id="ARBA00022840"/>
    </source>
</evidence>
<organism evidence="8 9">
    <name type="scientific">Actinoplanes campanulatus</name>
    <dbReference type="NCBI Taxonomy" id="113559"/>
    <lineage>
        <taxon>Bacteria</taxon>
        <taxon>Bacillati</taxon>
        <taxon>Actinomycetota</taxon>
        <taxon>Actinomycetes</taxon>
        <taxon>Micromonosporales</taxon>
        <taxon>Micromonosporaceae</taxon>
        <taxon>Actinoplanes</taxon>
    </lineage>
</organism>
<keyword evidence="6" id="KW-0472">Membrane</keyword>
<dbReference type="InterPro" id="IPR051931">
    <property type="entry name" value="PAK3-like"/>
</dbReference>
<dbReference type="Proteomes" id="UP000590749">
    <property type="component" value="Unassembled WGS sequence"/>
</dbReference>
<evidence type="ECO:0000313" key="9">
    <source>
        <dbReference type="Proteomes" id="UP000590749"/>
    </source>
</evidence>
<dbReference type="InterPro" id="IPR011009">
    <property type="entry name" value="Kinase-like_dom_sf"/>
</dbReference>
<dbReference type="PROSITE" id="PS50011">
    <property type="entry name" value="PROTEIN_KINASE_DOM"/>
    <property type="match status" value="1"/>
</dbReference>
<dbReference type="SUPFAM" id="SSF56112">
    <property type="entry name" value="Protein kinase-like (PK-like)"/>
    <property type="match status" value="1"/>
</dbReference>
<evidence type="ECO:0000256" key="6">
    <source>
        <dbReference type="SAM" id="Phobius"/>
    </source>
</evidence>
<evidence type="ECO:0000256" key="4">
    <source>
        <dbReference type="PROSITE-ProRule" id="PRU10141"/>
    </source>
</evidence>
<keyword evidence="6" id="KW-0812">Transmembrane</keyword>
<evidence type="ECO:0000259" key="7">
    <source>
        <dbReference type="PROSITE" id="PS50011"/>
    </source>
</evidence>
<protein>
    <recommendedName>
        <fullName evidence="7">Protein kinase domain-containing protein</fullName>
    </recommendedName>
</protein>
<feature type="region of interest" description="Disordered" evidence="5">
    <location>
        <begin position="625"/>
        <end position="681"/>
    </location>
</feature>
<feature type="transmembrane region" description="Helical" evidence="6">
    <location>
        <begin position="601"/>
        <end position="620"/>
    </location>
</feature>
<feature type="region of interest" description="Disordered" evidence="5">
    <location>
        <begin position="511"/>
        <end position="571"/>
    </location>
</feature>
<feature type="region of interest" description="Disordered" evidence="5">
    <location>
        <begin position="295"/>
        <end position="413"/>
    </location>
</feature>
<feature type="compositionally biased region" description="Low complexity" evidence="5">
    <location>
        <begin position="636"/>
        <end position="664"/>
    </location>
</feature>
<reference evidence="8 9" key="1">
    <citation type="submission" date="2020-08" db="EMBL/GenBank/DDBJ databases">
        <title>Genomic Encyclopedia of Type Strains, Phase III (KMG-III): the genomes of soil and plant-associated and newly described type strains.</title>
        <authorList>
            <person name="Whitman W."/>
        </authorList>
    </citation>
    <scope>NUCLEOTIDE SEQUENCE [LARGE SCALE GENOMIC DNA]</scope>
    <source>
        <strain evidence="8 9">CECT 3287</strain>
    </source>
</reference>
<feature type="compositionally biased region" description="Gly residues" evidence="5">
    <location>
        <begin position="534"/>
        <end position="546"/>
    </location>
</feature>
<dbReference type="SMART" id="SM00220">
    <property type="entry name" value="S_TKc"/>
    <property type="match status" value="1"/>
</dbReference>
<dbReference type="AlphaFoldDB" id="A0A7W5FFL8"/>
<evidence type="ECO:0000313" key="8">
    <source>
        <dbReference type="EMBL" id="MBB3096639.1"/>
    </source>
</evidence>
<keyword evidence="3 4" id="KW-0067">ATP-binding</keyword>
<feature type="compositionally biased region" description="Low complexity" evidence="5">
    <location>
        <begin position="354"/>
        <end position="364"/>
    </location>
</feature>
<comment type="similarity">
    <text evidence="1">Belongs to the protein kinase superfamily. STE Ser/Thr protein kinase family. STE20 subfamily.</text>
</comment>
<keyword evidence="2 4" id="KW-0547">Nucleotide-binding</keyword>
<dbReference type="GO" id="GO:0004672">
    <property type="term" value="F:protein kinase activity"/>
    <property type="evidence" value="ECO:0007669"/>
    <property type="project" value="InterPro"/>
</dbReference>
<name>A0A7W5FFL8_9ACTN</name>
<sequence length="822" mass="83640">MSDVPCGTDGGLALRVRLAGITVRMPDAPVLLAGRYRLGESLGRGGMGQVRLARDETLQRDVAIKEIDQPLGGDGASSARRTLREARAAARISHPNVVQVYDVLQLADRTWIVMEYVPSRSLREEIAEQGRLDPYRVARIGLDLLAALRTAHRLGVEHRDVKPANVLLADNGRVLLTDFGIAAVDDDGVISRSDILVGSPQFMAPERAQSGASGREADLWSLGATLYAAIEGHAPYQRGSTMATLAALATEEPDPPKHAGPLRPLLDGLLRKNPAIRLTAEDAESRLRAILANLSPDSSRGMAGPIRRATGRVPHPRAASDPLPAAGAAGATGEGEPGGGRASVAATGPHREAVAAAGQPPAAMGEGGTAGSNDVQAPVVVDDGGAAASDVAHTSAAEEGATAGGAQASEDEALSDRGANVVGLGAAVAGGTKEAGRSEDAAGPGLEAALGAGGGPGDAAGPGLEAALDAGGGPGDAAGPGLDAPLDVDGGPGDAAASGLDAALDVGGRSMDAAGKGAREPDTVVDGAPPGGAALDGGASGGGADDGSGAAEAPTRVDGEPVSGANRVGGGVSRGVATIQGAAGRGELSTVRTAPGRPRRLILVAAAIVVVLLAGGIWLITGRGGGTPAADEKEAGATATAGTPEAAPSRAPESAPATQNAQAPSPSPSPEEGDGRPVLPAGWELYTDRTGFSLYVPKGWRRTKEGTIVYFRGDGKVLGIDQTNKPRSNPVADWRGQARNRVSGGDFPGYREVKIAAVDYFRKAADWEFTFDRGGARQHVNNRGTVVRDDKAYGFYWQTRDDVWDESRRDLQLVFDSFRPAQ</sequence>
<feature type="region of interest" description="Disordered" evidence="5">
    <location>
        <begin position="435"/>
        <end position="499"/>
    </location>
</feature>
<dbReference type="PROSITE" id="PS00107">
    <property type="entry name" value="PROTEIN_KINASE_ATP"/>
    <property type="match status" value="1"/>
</dbReference>
<feature type="compositionally biased region" description="Low complexity" evidence="5">
    <location>
        <begin position="319"/>
        <end position="329"/>
    </location>
</feature>